<dbReference type="EMBL" id="FNDK01000023">
    <property type="protein sequence ID" value="SDI15892.1"/>
    <property type="molecule type" value="Genomic_DNA"/>
</dbReference>
<dbReference type="STRING" id="568899.SAMN05192534_12364"/>
<evidence type="ECO:0000313" key="1">
    <source>
        <dbReference type="EMBL" id="SDI15892.1"/>
    </source>
</evidence>
<dbReference type="RefSeq" id="WP_091275631.1">
    <property type="nucleotide sequence ID" value="NZ_FNDK01000023.1"/>
</dbReference>
<proteinExistence type="predicted"/>
<organism evidence="1 2">
    <name type="scientific">Alteribacillus persepolensis</name>
    <dbReference type="NCBI Taxonomy" id="568899"/>
    <lineage>
        <taxon>Bacteria</taxon>
        <taxon>Bacillati</taxon>
        <taxon>Bacillota</taxon>
        <taxon>Bacilli</taxon>
        <taxon>Bacillales</taxon>
        <taxon>Bacillaceae</taxon>
        <taxon>Alteribacillus</taxon>
    </lineage>
</organism>
<sequence length="166" mass="18715">MAVRIRDNNNIPELMKNVKDMGSSTIEAGVFGGGEQEMIAAVHEFGVDIEVTDKMRAYLHHIGIHLREDTTEIHIPERSFIRSGWDESEKEINRKIQDLLPDVLELGTDGETFMQMLGLEIEGKLKERLIEVSDPALHPATIERKKSRNPLVDTGSLNDAITSRVR</sequence>
<reference evidence="1 2" key="1">
    <citation type="submission" date="2016-10" db="EMBL/GenBank/DDBJ databases">
        <authorList>
            <person name="de Groot N.N."/>
        </authorList>
    </citation>
    <scope>NUCLEOTIDE SEQUENCE [LARGE SCALE GENOMIC DNA]</scope>
    <source>
        <strain evidence="1 2">DSM 21632</strain>
    </source>
</reference>
<name>A0A1G8IAL3_9BACI</name>
<dbReference type="OrthoDB" id="8612906at2"/>
<dbReference type="Proteomes" id="UP000199163">
    <property type="component" value="Unassembled WGS sequence"/>
</dbReference>
<accession>A0A1G8IAL3</accession>
<gene>
    <name evidence="1" type="ORF">SAMN05192534_12364</name>
</gene>
<dbReference type="AlphaFoldDB" id="A0A1G8IAL3"/>
<keyword evidence="2" id="KW-1185">Reference proteome</keyword>
<protein>
    <submittedName>
        <fullName evidence="1">Uncharacterized protein</fullName>
    </submittedName>
</protein>
<evidence type="ECO:0000313" key="2">
    <source>
        <dbReference type="Proteomes" id="UP000199163"/>
    </source>
</evidence>